<reference evidence="5 6" key="1">
    <citation type="submission" date="2021-05" db="EMBL/GenBank/DDBJ databases">
        <title>Direct Submission.</title>
        <authorList>
            <person name="Li K."/>
            <person name="Gao J."/>
        </authorList>
    </citation>
    <scope>NUCLEOTIDE SEQUENCE [LARGE SCALE GENOMIC DNA]</scope>
    <source>
        <strain evidence="5 6">Mg02</strain>
    </source>
</reference>
<dbReference type="InterPro" id="IPR049053">
    <property type="entry name" value="AFCA-like_C"/>
</dbReference>
<dbReference type="GO" id="GO:0016787">
    <property type="term" value="F:hydrolase activity"/>
    <property type="evidence" value="ECO:0007669"/>
    <property type="project" value="UniProtKB-KW"/>
</dbReference>
<dbReference type="EMBL" id="CP074133">
    <property type="protein sequence ID" value="QUX23270.1"/>
    <property type="molecule type" value="Genomic_DNA"/>
</dbReference>
<feature type="domain" description="Alpha fucosidase A-like C-terminal" evidence="3">
    <location>
        <begin position="662"/>
        <end position="721"/>
    </location>
</feature>
<dbReference type="InterPro" id="IPR012341">
    <property type="entry name" value="6hp_glycosidase-like_sf"/>
</dbReference>
<feature type="region of interest" description="Disordered" evidence="1">
    <location>
        <begin position="1"/>
        <end position="20"/>
    </location>
</feature>
<dbReference type="Proteomes" id="UP000676079">
    <property type="component" value="Chromosome"/>
</dbReference>
<evidence type="ECO:0000259" key="4">
    <source>
        <dbReference type="Pfam" id="PF22124"/>
    </source>
</evidence>
<dbReference type="RefSeq" id="WP_220564494.1">
    <property type="nucleotide sequence ID" value="NZ_CP074133.1"/>
</dbReference>
<gene>
    <name evidence="5" type="ORF">KGD84_02390</name>
</gene>
<name>A0ABX8BM08_9ACTN</name>
<dbReference type="Gene3D" id="1.50.10.10">
    <property type="match status" value="1"/>
</dbReference>
<feature type="compositionally biased region" description="Basic residues" evidence="1">
    <location>
        <begin position="1"/>
        <end position="16"/>
    </location>
</feature>
<dbReference type="InterPro" id="IPR054363">
    <property type="entry name" value="GH95_cat"/>
</dbReference>
<keyword evidence="6" id="KW-1185">Reference proteome</keyword>
<evidence type="ECO:0000313" key="5">
    <source>
        <dbReference type="EMBL" id="QUX23270.1"/>
    </source>
</evidence>
<organism evidence="5 6">
    <name type="scientific">Nocardiopsis changdeensis</name>
    <dbReference type="NCBI Taxonomy" id="2831969"/>
    <lineage>
        <taxon>Bacteria</taxon>
        <taxon>Bacillati</taxon>
        <taxon>Actinomycetota</taxon>
        <taxon>Actinomycetes</taxon>
        <taxon>Streptosporangiales</taxon>
        <taxon>Nocardiopsidaceae</taxon>
        <taxon>Nocardiopsis</taxon>
    </lineage>
</organism>
<evidence type="ECO:0000313" key="6">
    <source>
        <dbReference type="Proteomes" id="UP000676079"/>
    </source>
</evidence>
<feature type="domain" description="Glycosyl hydrolase family 95 catalytic" evidence="4">
    <location>
        <begin position="306"/>
        <end position="659"/>
    </location>
</feature>
<dbReference type="Pfam" id="PF21307">
    <property type="entry name" value="Glyco_hydro_95_C"/>
    <property type="match status" value="1"/>
</dbReference>
<dbReference type="Pfam" id="PF22124">
    <property type="entry name" value="Glyco_hydro_95_cat"/>
    <property type="match status" value="1"/>
</dbReference>
<protein>
    <submittedName>
        <fullName evidence="5">Glycoside hydrolase N-terminal domain-containing protein</fullName>
    </submittedName>
</protein>
<sequence length="767" mass="81614">MSHPRTAPRRGVRTRHPASSWEDALVTGGGRVGALVHSTAGLVRLTLGHERLFLPSADALPAPETARVLPELRALLLAGRSREAAERIAGFAAAEDPGYAETRWIDPLVPAAVLSFAPRSPAPGDPLRECDFATGVVAETLPDGTRHRAVASRADAVVAVELTRAAGLDGTLRLDPPQGPPPVRMAVEPAAAPGLLRLAVRFPDRPAGAPAAAPAGYTVECALTAAGGTVRPVPGGLELRGVRRLEAVVRITVDPPGDTPAAPPAPPGDTGFDRVLARHAPLHGRLMDRFRIGLDGPPAEGTAPAHLARLVDAGRYAIVSSCGDLPPTLQGVWSGTYDPPWRSGYTFNGNLFSAVAALHATGTPELMTPVFDLLEGMLGDLRENARRLYGCRGILVPAHASTSGRHQHFGPVWCLTCWTAGAAWAGRLYWDHYAHTRDRAFLRDRALPFLTEAALFHEDFLTADGFVPSYSPENTPAGAGGQACVNATMDVAAVRDLCRNLMRAHRVLGLPGGRRWAALAARLPAYRVAPGGELAEWAGPAGPLEQAEEHAHRHASHLYPLWYEPDPALAAPRLRAAAAAAVRARLDWWRGEESDEMAFGLVQLGLAAARLGEAEQAHAALGMLASRYWRPTLTPTHNRGELFNVDIGGGLPAVVAAMLLGSTEGRADLLPALPGTWTAGRVEGLRGRGGLVVDVLEWERGRAHARLRSAEPRSLVVAFPDGTRSRVDCGPRQAISLRFQTFLHARSRSASKSCPDPSCRAPEGYSH</sequence>
<evidence type="ECO:0000259" key="3">
    <source>
        <dbReference type="Pfam" id="PF21307"/>
    </source>
</evidence>
<dbReference type="PANTHER" id="PTHR31084">
    <property type="entry name" value="ALPHA-L-FUCOSIDASE 2"/>
    <property type="match status" value="1"/>
</dbReference>
<evidence type="ECO:0000259" key="2">
    <source>
        <dbReference type="Pfam" id="PF14498"/>
    </source>
</evidence>
<dbReference type="PANTHER" id="PTHR31084:SF0">
    <property type="entry name" value="ALPHA-L-FUCOSIDASE 2"/>
    <property type="match status" value="1"/>
</dbReference>
<accession>A0ABX8BM08</accession>
<evidence type="ECO:0000256" key="1">
    <source>
        <dbReference type="SAM" id="MobiDB-lite"/>
    </source>
</evidence>
<keyword evidence="5" id="KW-0378">Hydrolase</keyword>
<dbReference type="InterPro" id="IPR027414">
    <property type="entry name" value="GH95_N_dom"/>
</dbReference>
<dbReference type="SUPFAM" id="SSF48208">
    <property type="entry name" value="Six-hairpin glycosidases"/>
    <property type="match status" value="1"/>
</dbReference>
<dbReference type="Pfam" id="PF14498">
    <property type="entry name" value="Glyco_hyd_65N_2"/>
    <property type="match status" value="1"/>
</dbReference>
<dbReference type="InterPro" id="IPR008928">
    <property type="entry name" value="6-hairpin_glycosidase_sf"/>
</dbReference>
<proteinExistence type="predicted"/>
<feature type="domain" description="Glycosyl hydrolase family 95 N-terminal" evidence="2">
    <location>
        <begin position="15"/>
        <end position="164"/>
    </location>
</feature>